<organism evidence="1 2">
    <name type="scientific">Prochlorococcus marinus str. XMU1401</name>
    <dbReference type="NCBI Taxonomy" id="2052594"/>
    <lineage>
        <taxon>Bacteria</taxon>
        <taxon>Bacillati</taxon>
        <taxon>Cyanobacteriota</taxon>
        <taxon>Cyanophyceae</taxon>
        <taxon>Synechococcales</taxon>
        <taxon>Prochlorococcaceae</taxon>
        <taxon>Prochlorococcus</taxon>
    </lineage>
</organism>
<evidence type="ECO:0000313" key="2">
    <source>
        <dbReference type="Proteomes" id="UP000666562"/>
    </source>
</evidence>
<sequence length="231" mass="27342">MELTCQSVLEDWIANRKISSEKISFLELIHKKNLHNLQNSKVGINEICPAHICDELDIPRGNNMIYALAQFLDLYEFQRFGFLFNNHKNNLILDNKIQNDIDQKDINELNILIELIANGKISESKKKFLINNHETRLEKMDNLMTNGIDWEGEICPFGIIQGLNEIANKKNYIYRLDDNYPYWDYAIAFTLDLLNIDNHIKLFEKDFKKRFDEISNLMNYFGNKFKPHLFF</sequence>
<gene>
    <name evidence="1" type="ORF">HA142_06220</name>
</gene>
<proteinExistence type="predicted"/>
<accession>A0A8I1X0Q3</accession>
<name>A0A8I1X0Q3_PROMR</name>
<dbReference type="RefSeq" id="WP_209044436.1">
    <property type="nucleotide sequence ID" value="NZ_JAAORC010000002.1"/>
</dbReference>
<dbReference type="EMBL" id="JAAORC010000002">
    <property type="protein sequence ID" value="MBO8223105.1"/>
    <property type="molecule type" value="Genomic_DNA"/>
</dbReference>
<dbReference type="AlphaFoldDB" id="A0A8I1X0Q3"/>
<comment type="caution">
    <text evidence="1">The sequence shown here is derived from an EMBL/GenBank/DDBJ whole genome shotgun (WGS) entry which is preliminary data.</text>
</comment>
<protein>
    <submittedName>
        <fullName evidence="1">Uncharacterized protein</fullName>
    </submittedName>
</protein>
<evidence type="ECO:0000313" key="1">
    <source>
        <dbReference type="EMBL" id="MBO8223105.1"/>
    </source>
</evidence>
<dbReference type="Proteomes" id="UP000666562">
    <property type="component" value="Unassembled WGS sequence"/>
</dbReference>
<reference evidence="1" key="1">
    <citation type="submission" date="2020-03" db="EMBL/GenBank/DDBJ databases">
        <title>Genome differentiation and subclade ecological adaptation of Prochlorococcus HLII clade in the global ocean.</title>
        <authorList>
            <person name="Yan W."/>
            <person name="Fen X."/>
            <person name="Zhang W."/>
        </authorList>
    </citation>
    <scope>NUCLEOTIDE SEQUENCE</scope>
    <source>
        <strain evidence="1">XMU1401</strain>
    </source>
</reference>